<keyword evidence="1" id="KW-0472">Membrane</keyword>
<feature type="domain" description="Cell wall-active antibiotics response LiaF-like C-terminal" evidence="2">
    <location>
        <begin position="126"/>
        <end position="237"/>
    </location>
</feature>
<evidence type="ECO:0000313" key="6">
    <source>
        <dbReference type="Proteomes" id="UP000053881"/>
    </source>
</evidence>
<evidence type="ECO:0000259" key="2">
    <source>
        <dbReference type="Pfam" id="PF09922"/>
    </source>
</evidence>
<dbReference type="Pfam" id="PF24661">
    <property type="entry name" value="DUF7649"/>
    <property type="match status" value="1"/>
</dbReference>
<reference evidence="4 6" key="2">
    <citation type="submission" date="2015-06" db="EMBL/GenBank/DDBJ databases">
        <title>Genome sequencing project of Bacillus galactosidilyticus PL133.</title>
        <authorList>
            <person name="Gaiero J."/>
            <person name="Nicol R."/>
            <person name="Habash M."/>
        </authorList>
    </citation>
    <scope>NUCLEOTIDE SEQUENCE [LARGE SCALE GENOMIC DNA]</scope>
    <source>
        <strain evidence="4 6">PL133</strain>
    </source>
</reference>
<feature type="transmembrane region" description="Helical" evidence="1">
    <location>
        <begin position="57"/>
        <end position="90"/>
    </location>
</feature>
<dbReference type="AlphaFoldDB" id="A0A0Q9YFY9"/>
<protein>
    <submittedName>
        <fullName evidence="4">Uncharacterized protein</fullName>
    </submittedName>
</protein>
<dbReference type="EMBL" id="LGPB01000034">
    <property type="protein sequence ID" value="KRG16754.1"/>
    <property type="molecule type" value="Genomic_DNA"/>
</dbReference>
<evidence type="ECO:0000259" key="3">
    <source>
        <dbReference type="Pfam" id="PF24661"/>
    </source>
</evidence>
<dbReference type="STRING" id="217031.ABB05_15795"/>
<dbReference type="InterPro" id="IPR016975">
    <property type="entry name" value="Cell_wall_LiaF"/>
</dbReference>
<evidence type="ECO:0000313" key="5">
    <source>
        <dbReference type="EMBL" id="OAK68536.1"/>
    </source>
</evidence>
<dbReference type="OrthoDB" id="2351415at2"/>
<gene>
    <name evidence="5" type="ORF">ABB05_15795</name>
    <name evidence="4" type="ORF">ACA29_04050</name>
</gene>
<evidence type="ECO:0000313" key="7">
    <source>
        <dbReference type="Proteomes" id="UP000077881"/>
    </source>
</evidence>
<name>A0A0Q9YFY9_9BACI</name>
<dbReference type="InterPro" id="IPR056066">
    <property type="entry name" value="DUF7649"/>
</dbReference>
<keyword evidence="7" id="KW-1185">Reference proteome</keyword>
<keyword evidence="1" id="KW-0812">Transmembrane</keyword>
<dbReference type="GO" id="GO:0016020">
    <property type="term" value="C:membrane"/>
    <property type="evidence" value="ECO:0007669"/>
    <property type="project" value="InterPro"/>
</dbReference>
<evidence type="ECO:0000256" key="1">
    <source>
        <dbReference type="SAM" id="Phobius"/>
    </source>
</evidence>
<feature type="transmembrane region" description="Helical" evidence="1">
    <location>
        <begin position="12"/>
        <end position="45"/>
    </location>
</feature>
<dbReference type="Proteomes" id="UP000053881">
    <property type="component" value="Unassembled WGS sequence"/>
</dbReference>
<accession>A0A0Q9YFY9</accession>
<dbReference type="PIRSF" id="PIRSF031509">
    <property type="entry name" value="Cell_wall_LiaF/YvqF"/>
    <property type="match status" value="1"/>
</dbReference>
<comment type="caution">
    <text evidence="4">The sequence shown here is derived from an EMBL/GenBank/DDBJ whole genome shotgun (WGS) entry which is preliminary data.</text>
</comment>
<proteinExistence type="predicted"/>
<dbReference type="Proteomes" id="UP000077881">
    <property type="component" value="Unassembled WGS sequence"/>
</dbReference>
<dbReference type="InterPro" id="IPR024425">
    <property type="entry name" value="LiaF-like_C"/>
</dbReference>
<organism evidence="4 6">
    <name type="scientific">Lederbergia galactosidilytica</name>
    <dbReference type="NCBI Taxonomy" id="217031"/>
    <lineage>
        <taxon>Bacteria</taxon>
        <taxon>Bacillati</taxon>
        <taxon>Bacillota</taxon>
        <taxon>Bacilli</taxon>
        <taxon>Bacillales</taxon>
        <taxon>Bacillaceae</taxon>
        <taxon>Lederbergia</taxon>
    </lineage>
</organism>
<dbReference type="EMBL" id="LDJR01000056">
    <property type="protein sequence ID" value="OAK68536.1"/>
    <property type="molecule type" value="Genomic_DNA"/>
</dbReference>
<keyword evidence="1" id="KW-1133">Transmembrane helix</keyword>
<dbReference type="PATRIC" id="fig|217031.4.peg.1345"/>
<dbReference type="InterPro" id="IPR047793">
    <property type="entry name" value="LiaF_C"/>
</dbReference>
<sequence>MKKFSQKSQIGWFMLIAATGIALELFLNWRLFVPLLIGCFLIYYGLTKARRESGKVYFIIGALLTIIPIMSTGFFKLLIIAAVIYGLILYSKVKKQEQKLVIETVPPGTKAKVNRKIPYIKNRLTGNYKVVNQIFEWDDINIQCGFGNTIIDLGMTMLPPGDSVVVIRGFIGNIRLNVPFDAAITVNHSALSGKLKVFNHEEDLLNSNVIYYTDENNEGSTRRIKIITNIAFGDLEVRRI</sequence>
<dbReference type="RefSeq" id="WP_057982835.1">
    <property type="nucleotide sequence ID" value="NZ_JAGGKH010000021.1"/>
</dbReference>
<reference evidence="5 7" key="1">
    <citation type="submission" date="2015-05" db="EMBL/GenBank/DDBJ databases">
        <title>Comparison of genome.</title>
        <authorList>
            <person name="Zheng Z."/>
            <person name="Sun M."/>
        </authorList>
    </citation>
    <scope>NUCLEOTIDE SEQUENCE [LARGE SCALE GENOMIC DNA]</scope>
    <source>
        <strain evidence="5 7">G25-74</strain>
    </source>
</reference>
<evidence type="ECO:0000313" key="4">
    <source>
        <dbReference type="EMBL" id="KRG16754.1"/>
    </source>
</evidence>
<feature type="domain" description="DUF7649" evidence="3">
    <location>
        <begin position="19"/>
        <end position="88"/>
    </location>
</feature>
<dbReference type="Pfam" id="PF09922">
    <property type="entry name" value="LiaF-like_C"/>
    <property type="match status" value="1"/>
</dbReference>
<dbReference type="NCBIfam" id="NF040535">
    <property type="entry name" value="LiaF_C_term"/>
    <property type="match status" value="1"/>
</dbReference>